<reference evidence="2" key="1">
    <citation type="journal article" date="2010" name="Mol. Biosyst.">
        <title>Complete genome sequence and comparative analysis of Shewanella violacea, a psychrophilic and piezophilic bacterium from deep sea floor sediments.</title>
        <authorList>
            <person name="Aono E."/>
            <person name="Baba T."/>
            <person name="Ara T."/>
            <person name="Nishi T."/>
            <person name="Nakamichi T."/>
            <person name="Inamoto E."/>
            <person name="Toyonaga H."/>
            <person name="Hasegawa M."/>
            <person name="Takai Y."/>
            <person name="Okumura Y."/>
            <person name="Baba M."/>
            <person name="Tomita M."/>
            <person name="Kato C."/>
            <person name="Oshima T."/>
            <person name="Nakasone K."/>
            <person name="Mori H."/>
        </authorList>
    </citation>
    <scope>NUCLEOTIDE SEQUENCE [LARGE SCALE GENOMIC DNA]</scope>
    <source>
        <strain evidence="2">JCM 10179 / CIP 106290 / LMG 19151 / DSS12</strain>
    </source>
</reference>
<dbReference type="AlphaFoldDB" id="D4ZKB9"/>
<name>D4ZKB9_SHEVD</name>
<sequence>MKLSFFLRACGNHSVRSGVSIFIMDSSFVDNDINS</sequence>
<dbReference type="HOGENOM" id="CLU_3367300_0_0_6"/>
<evidence type="ECO:0000313" key="1">
    <source>
        <dbReference type="EMBL" id="BAJ02118.1"/>
    </source>
</evidence>
<accession>D4ZKB9</accession>
<proteinExistence type="predicted"/>
<evidence type="ECO:0000313" key="2">
    <source>
        <dbReference type="Proteomes" id="UP000002350"/>
    </source>
</evidence>
<dbReference type="Proteomes" id="UP000002350">
    <property type="component" value="Chromosome"/>
</dbReference>
<keyword evidence="2" id="KW-1185">Reference proteome</keyword>
<dbReference type="KEGG" id="svo:SVI_2147"/>
<gene>
    <name evidence="1" type="ordered locus">SVI_2147</name>
</gene>
<dbReference type="EMBL" id="AP011177">
    <property type="protein sequence ID" value="BAJ02118.1"/>
    <property type="molecule type" value="Genomic_DNA"/>
</dbReference>
<organism evidence="1 2">
    <name type="scientific">Shewanella violacea (strain JCM 10179 / CIP 106290 / LMG 19151 / DSS12)</name>
    <dbReference type="NCBI Taxonomy" id="637905"/>
    <lineage>
        <taxon>Bacteria</taxon>
        <taxon>Pseudomonadati</taxon>
        <taxon>Pseudomonadota</taxon>
        <taxon>Gammaproteobacteria</taxon>
        <taxon>Alteromonadales</taxon>
        <taxon>Shewanellaceae</taxon>
        <taxon>Shewanella</taxon>
    </lineage>
</organism>
<protein>
    <submittedName>
        <fullName evidence="1">Uncharacterized protein</fullName>
    </submittedName>
</protein>